<keyword evidence="1" id="KW-0812">Transmembrane</keyword>
<organism evidence="3 4">
    <name type="scientific">Geodia barretti</name>
    <name type="common">Barrett's horny sponge</name>
    <dbReference type="NCBI Taxonomy" id="519541"/>
    <lineage>
        <taxon>Eukaryota</taxon>
        <taxon>Metazoa</taxon>
        <taxon>Porifera</taxon>
        <taxon>Demospongiae</taxon>
        <taxon>Heteroscleromorpha</taxon>
        <taxon>Tetractinellida</taxon>
        <taxon>Astrophorina</taxon>
        <taxon>Geodiidae</taxon>
        <taxon>Geodia</taxon>
    </lineage>
</organism>
<keyword evidence="1" id="KW-0472">Membrane</keyword>
<keyword evidence="1" id="KW-1133">Transmembrane helix</keyword>
<comment type="caution">
    <text evidence="3">The sequence shown here is derived from an EMBL/GenBank/DDBJ whole genome shotgun (WGS) entry which is preliminary data.</text>
</comment>
<reference evidence="3" key="1">
    <citation type="submission" date="2023-03" db="EMBL/GenBank/DDBJ databases">
        <authorList>
            <person name="Steffen K."/>
            <person name="Cardenas P."/>
        </authorList>
    </citation>
    <scope>NUCLEOTIDE SEQUENCE</scope>
</reference>
<feature type="transmembrane region" description="Helical" evidence="1">
    <location>
        <begin position="72"/>
        <end position="98"/>
    </location>
</feature>
<evidence type="ECO:0000313" key="3">
    <source>
        <dbReference type="EMBL" id="CAI8014925.1"/>
    </source>
</evidence>
<accession>A0AA35RNQ1</accession>
<dbReference type="Proteomes" id="UP001174909">
    <property type="component" value="Unassembled WGS sequence"/>
</dbReference>
<evidence type="ECO:0000256" key="2">
    <source>
        <dbReference type="SAM" id="SignalP"/>
    </source>
</evidence>
<protein>
    <submittedName>
        <fullName evidence="3">Uncharacterized protein</fullName>
    </submittedName>
</protein>
<feature type="chain" id="PRO_5041336194" evidence="2">
    <location>
        <begin position="21"/>
        <end position="107"/>
    </location>
</feature>
<evidence type="ECO:0000256" key="1">
    <source>
        <dbReference type="SAM" id="Phobius"/>
    </source>
</evidence>
<proteinExistence type="predicted"/>
<dbReference type="AlphaFoldDB" id="A0AA35RNQ1"/>
<name>A0AA35RNQ1_GEOBA</name>
<dbReference type="EMBL" id="CASHTH010001402">
    <property type="protein sequence ID" value="CAI8014925.1"/>
    <property type="molecule type" value="Genomic_DNA"/>
</dbReference>
<feature type="signal peptide" evidence="2">
    <location>
        <begin position="1"/>
        <end position="20"/>
    </location>
</feature>
<sequence length="107" mass="12377">MVKLLICLFVFGAIFSFSDSKRENFTCDYNDLEDALDDHNKFLLQTTFFPPNVDGPVYVTVTYNFSTSSVDYVWSTATLYFILHPNIIGYLSLFFSYIELIRVVQLS</sequence>
<gene>
    <name evidence="3" type="ORF">GBAR_LOCUS9301</name>
</gene>
<keyword evidence="4" id="KW-1185">Reference proteome</keyword>
<evidence type="ECO:0000313" key="4">
    <source>
        <dbReference type="Proteomes" id="UP001174909"/>
    </source>
</evidence>
<keyword evidence="2" id="KW-0732">Signal</keyword>